<gene>
    <name evidence="1" type="ORF">Taro_047789</name>
</gene>
<comment type="caution">
    <text evidence="1">The sequence shown here is derived from an EMBL/GenBank/DDBJ whole genome shotgun (WGS) entry which is preliminary data.</text>
</comment>
<dbReference type="EMBL" id="NMUH01006260">
    <property type="protein sequence ID" value="MQM14854.1"/>
    <property type="molecule type" value="Genomic_DNA"/>
</dbReference>
<dbReference type="AlphaFoldDB" id="A0A843X7G0"/>
<protein>
    <submittedName>
        <fullName evidence="1">Uncharacterized protein</fullName>
    </submittedName>
</protein>
<accession>A0A843X7G0</accession>
<evidence type="ECO:0000313" key="2">
    <source>
        <dbReference type="Proteomes" id="UP000652761"/>
    </source>
</evidence>
<organism evidence="1 2">
    <name type="scientific">Colocasia esculenta</name>
    <name type="common">Wild taro</name>
    <name type="synonym">Arum esculentum</name>
    <dbReference type="NCBI Taxonomy" id="4460"/>
    <lineage>
        <taxon>Eukaryota</taxon>
        <taxon>Viridiplantae</taxon>
        <taxon>Streptophyta</taxon>
        <taxon>Embryophyta</taxon>
        <taxon>Tracheophyta</taxon>
        <taxon>Spermatophyta</taxon>
        <taxon>Magnoliopsida</taxon>
        <taxon>Liliopsida</taxon>
        <taxon>Araceae</taxon>
        <taxon>Aroideae</taxon>
        <taxon>Colocasieae</taxon>
        <taxon>Colocasia</taxon>
    </lineage>
</organism>
<name>A0A843X7G0_COLES</name>
<reference evidence="1" key="1">
    <citation type="submission" date="2017-07" db="EMBL/GenBank/DDBJ databases">
        <title>Taro Niue Genome Assembly and Annotation.</title>
        <authorList>
            <person name="Atibalentja N."/>
            <person name="Keating K."/>
            <person name="Fields C.J."/>
        </authorList>
    </citation>
    <scope>NUCLEOTIDE SEQUENCE</scope>
    <source>
        <strain evidence="1">Niue_2</strain>
        <tissue evidence="1">Leaf</tissue>
    </source>
</reference>
<keyword evidence="2" id="KW-1185">Reference proteome</keyword>
<dbReference type="Proteomes" id="UP000652761">
    <property type="component" value="Unassembled WGS sequence"/>
</dbReference>
<sequence length="202" mass="22804">MRQVALLHSVIEGDTFVAVSWQQCQEARIYIIIDCLVPSWRTLELREKRGLDSTAELFVELSWLVWDAEDVRSSSWRRPVSPSSHCLALHWFRSRVGRSGVGLQLGQVAVVRAFLWCSVAALSRSSGEVRGRSQTGEQREWLFRNPFPWCQSVVAPACVASRPRSVSEVRGGSTCGPSTLWRSEVAMLVVRRPSHVVAWWSP</sequence>
<evidence type="ECO:0000313" key="1">
    <source>
        <dbReference type="EMBL" id="MQM14854.1"/>
    </source>
</evidence>
<proteinExistence type="predicted"/>